<evidence type="ECO:0000256" key="3">
    <source>
        <dbReference type="ARBA" id="ARBA00022475"/>
    </source>
</evidence>
<dbReference type="SUPFAM" id="SSF50182">
    <property type="entry name" value="Sm-like ribonucleoproteins"/>
    <property type="match status" value="1"/>
</dbReference>
<evidence type="ECO:0000256" key="2">
    <source>
        <dbReference type="ARBA" id="ARBA00008017"/>
    </source>
</evidence>
<keyword evidence="12" id="KW-1185">Reference proteome</keyword>
<evidence type="ECO:0000256" key="4">
    <source>
        <dbReference type="ARBA" id="ARBA00022692"/>
    </source>
</evidence>
<feature type="transmembrane region" description="Helical" evidence="7">
    <location>
        <begin position="175"/>
        <end position="196"/>
    </location>
</feature>
<dbReference type="InterPro" id="IPR010920">
    <property type="entry name" value="LSM_dom_sf"/>
</dbReference>
<dbReference type="PANTHER" id="PTHR30347">
    <property type="entry name" value="POTASSIUM CHANNEL RELATED"/>
    <property type="match status" value="1"/>
</dbReference>
<dbReference type="Gene3D" id="2.30.30.60">
    <property type="match status" value="1"/>
</dbReference>
<dbReference type="SUPFAM" id="SSF82861">
    <property type="entry name" value="Mechanosensitive channel protein MscS (YggB), transmembrane region"/>
    <property type="match status" value="1"/>
</dbReference>
<dbReference type="InterPro" id="IPR006685">
    <property type="entry name" value="MscS_channel_2nd"/>
</dbReference>
<feature type="transmembrane region" description="Helical" evidence="7">
    <location>
        <begin position="94"/>
        <end position="115"/>
    </location>
</feature>
<protein>
    <submittedName>
        <fullName evidence="11">Mechanosensitive ion channel</fullName>
    </submittedName>
</protein>
<keyword evidence="3" id="KW-1003">Cell membrane</keyword>
<dbReference type="Pfam" id="PF00924">
    <property type="entry name" value="MS_channel_2nd"/>
    <property type="match status" value="1"/>
</dbReference>
<feature type="domain" description="Mechanosensitive ion channel MscS C-terminal" evidence="9">
    <location>
        <begin position="333"/>
        <end position="416"/>
    </location>
</feature>
<dbReference type="Pfam" id="PF21088">
    <property type="entry name" value="MS_channel_1st"/>
    <property type="match status" value="1"/>
</dbReference>
<dbReference type="Gene3D" id="1.10.287.1260">
    <property type="match status" value="1"/>
</dbReference>
<dbReference type="PANTHER" id="PTHR30347:SF1">
    <property type="entry name" value="MECHANOSENSITIVE CHANNEL MSCK"/>
    <property type="match status" value="1"/>
</dbReference>
<dbReference type="InterPro" id="IPR011066">
    <property type="entry name" value="MscS_channel_C_sf"/>
</dbReference>
<reference evidence="11 12" key="1">
    <citation type="submission" date="2022-07" db="EMBL/GenBank/DDBJ databases">
        <title>A copper resistant bacterium isolated from sediment samples of deep sea hydrothermal areas.</title>
        <authorList>
            <person name="Zeng X."/>
        </authorList>
    </citation>
    <scope>NUCLEOTIDE SEQUENCE [LARGE SCALE GENOMIC DNA]</scope>
    <source>
        <strain evidence="12">CuT 6</strain>
    </source>
</reference>
<dbReference type="SUPFAM" id="SSF82689">
    <property type="entry name" value="Mechanosensitive channel protein MscS (YggB), C-terminal domain"/>
    <property type="match status" value="1"/>
</dbReference>
<dbReference type="InterPro" id="IPR023408">
    <property type="entry name" value="MscS_beta-dom_sf"/>
</dbReference>
<dbReference type="EMBL" id="CP101118">
    <property type="protein sequence ID" value="WZF90196.1"/>
    <property type="molecule type" value="Genomic_DNA"/>
</dbReference>
<organism evidence="11 12">
    <name type="scientific">Marinobacter metalliresistant</name>
    <dbReference type="NCBI Taxonomy" id="2961995"/>
    <lineage>
        <taxon>Bacteria</taxon>
        <taxon>Pseudomonadati</taxon>
        <taxon>Pseudomonadota</taxon>
        <taxon>Gammaproteobacteria</taxon>
        <taxon>Pseudomonadales</taxon>
        <taxon>Marinobacteraceae</taxon>
        <taxon>Marinobacter</taxon>
    </lineage>
</organism>
<evidence type="ECO:0000259" key="8">
    <source>
        <dbReference type="Pfam" id="PF00924"/>
    </source>
</evidence>
<dbReference type="InterPro" id="IPR049142">
    <property type="entry name" value="MS_channel_1st"/>
</dbReference>
<sequence length="431" mass="47324">MLVTRELSMVEYWQDLLVAMQEISLLDVIPQAAVLVFAGVAAFYLHHLIARHTAADSQGVRHFTQRTIQRLAFPISMLVVVMLGRASLAALNQAYWALDLAVPLLISFALIRILVYMLRKGMRSGPLVKASENVISTLIWLVVGLHLVGLLPGLLEAMDSLAFTVGDLRISLLAVIKLLLLMGLVLVVAIWLSGIIDRRLSQLPYLSPGAAVGFSKVSKLVLITVAGLSVLNLVGIDLTALAVFGGALGVGLGFGLQRIASNFISGFILVFDRSIRPGDVVSVGEKFGWVVALHARYVVVRNRDGVETLIPNENLITTEVINWSYSDPNVRLKIPVSVSYSDDVERAMAIMLEIAREHPRVISEPEPVCRLTQFGDNGIHLEARVWVADPQAGFGSVSSDINLEIWRRFKQEGITIPFPQQDLYIKEVPPK</sequence>
<keyword evidence="5 7" id="KW-1133">Transmembrane helix</keyword>
<feature type="transmembrane region" description="Helical" evidence="7">
    <location>
        <begin position="71"/>
        <end position="88"/>
    </location>
</feature>
<dbReference type="InterPro" id="IPR052702">
    <property type="entry name" value="MscS-like_channel"/>
</dbReference>
<dbReference type="Gene3D" id="3.30.70.100">
    <property type="match status" value="1"/>
</dbReference>
<comment type="similarity">
    <text evidence="2">Belongs to the MscS (TC 1.A.23) family.</text>
</comment>
<name>A0ABZ2W619_9GAMM</name>
<evidence type="ECO:0000313" key="12">
    <source>
        <dbReference type="Proteomes" id="UP001475781"/>
    </source>
</evidence>
<evidence type="ECO:0000256" key="6">
    <source>
        <dbReference type="ARBA" id="ARBA00023136"/>
    </source>
</evidence>
<proteinExistence type="inferred from homology"/>
<dbReference type="Pfam" id="PF21082">
    <property type="entry name" value="MS_channel_3rd"/>
    <property type="match status" value="1"/>
</dbReference>
<evidence type="ECO:0000259" key="10">
    <source>
        <dbReference type="Pfam" id="PF21088"/>
    </source>
</evidence>
<evidence type="ECO:0000256" key="7">
    <source>
        <dbReference type="SAM" id="Phobius"/>
    </source>
</evidence>
<dbReference type="InterPro" id="IPR049278">
    <property type="entry name" value="MS_channel_C"/>
</dbReference>
<feature type="domain" description="Mechanosensitive ion channel MscS" evidence="8">
    <location>
        <begin position="259"/>
        <end position="324"/>
    </location>
</feature>
<keyword evidence="6 7" id="KW-0472">Membrane</keyword>
<evidence type="ECO:0000259" key="9">
    <source>
        <dbReference type="Pfam" id="PF21082"/>
    </source>
</evidence>
<comment type="subcellular location">
    <subcellularLocation>
        <location evidence="1">Cell membrane</location>
        <topology evidence="1">Multi-pass membrane protein</topology>
    </subcellularLocation>
</comment>
<evidence type="ECO:0000256" key="1">
    <source>
        <dbReference type="ARBA" id="ARBA00004651"/>
    </source>
</evidence>
<feature type="transmembrane region" description="Helical" evidence="7">
    <location>
        <begin position="135"/>
        <end position="155"/>
    </location>
</feature>
<evidence type="ECO:0000313" key="11">
    <source>
        <dbReference type="EMBL" id="WZF90196.1"/>
    </source>
</evidence>
<gene>
    <name evidence="11" type="ORF">NLK58_08410</name>
</gene>
<dbReference type="Proteomes" id="UP001475781">
    <property type="component" value="Chromosome"/>
</dbReference>
<evidence type="ECO:0000256" key="5">
    <source>
        <dbReference type="ARBA" id="ARBA00022989"/>
    </source>
</evidence>
<keyword evidence="4 7" id="KW-0812">Transmembrane</keyword>
<feature type="domain" description="Mechanosensitive ion channel transmembrane helices 2/3" evidence="10">
    <location>
        <begin position="216"/>
        <end position="257"/>
    </location>
</feature>
<dbReference type="InterPro" id="IPR011014">
    <property type="entry name" value="MscS_channel_TM-2"/>
</dbReference>
<feature type="transmembrane region" description="Helical" evidence="7">
    <location>
        <begin position="28"/>
        <end position="50"/>
    </location>
</feature>
<dbReference type="RefSeq" id="WP_341582502.1">
    <property type="nucleotide sequence ID" value="NZ_CP101118.1"/>
</dbReference>
<accession>A0ABZ2W619</accession>